<name>A0ABZ0K076_9GAMM</name>
<keyword evidence="6 10" id="KW-0521">NADP</keyword>
<keyword evidence="7 10" id="KW-0560">Oxidoreductase</keyword>
<organism evidence="13 14">
    <name type="scientific">Shewanella youngdeokensis</name>
    <dbReference type="NCBI Taxonomy" id="2999068"/>
    <lineage>
        <taxon>Bacteria</taxon>
        <taxon>Pseudomonadati</taxon>
        <taxon>Pseudomonadota</taxon>
        <taxon>Gammaproteobacteria</taxon>
        <taxon>Alteromonadales</taxon>
        <taxon>Shewanellaceae</taxon>
        <taxon>Shewanella</taxon>
    </lineage>
</organism>
<feature type="domain" description="Ketopantoate reductase C-terminal" evidence="12">
    <location>
        <begin position="192"/>
        <end position="314"/>
    </location>
</feature>
<comment type="function">
    <text evidence="10">Catalyzes the NADPH-dependent reduction of ketopantoate into pantoic acid.</text>
</comment>
<evidence type="ECO:0000256" key="10">
    <source>
        <dbReference type="RuleBase" id="RU362068"/>
    </source>
</evidence>
<dbReference type="Proteomes" id="UP001529491">
    <property type="component" value="Chromosome"/>
</dbReference>
<dbReference type="Pfam" id="PF02558">
    <property type="entry name" value="ApbA"/>
    <property type="match status" value="1"/>
</dbReference>
<evidence type="ECO:0000256" key="8">
    <source>
        <dbReference type="ARBA" id="ARBA00032024"/>
    </source>
</evidence>
<dbReference type="PANTHER" id="PTHR43765:SF2">
    <property type="entry name" value="2-DEHYDROPANTOATE 2-REDUCTASE"/>
    <property type="match status" value="1"/>
</dbReference>
<sequence length="324" mass="35526">MPLLTSRPSSTLTHISIVGAGAIGQLIFHQLSTAINPLQHRLNIITRASQSCTQQLTLTDLNHRQTTKMAMLVGKDEYAQQLPNTDLLIVCVKAYQVNNALQSLLPHLSPNCHILLLHNGMGPHLTVSAMLAGQSLSLGTTSQGALKQSAWHITQTGNGLTQLGPYSQPSTLPQPLQTMLLTAIPNSQWCSDILTMLWQKLAVNAAINPLTAIEQCQNGQLADKQYQADITTVVAELVSVAKAQHIELELNAVLDRVYQVIALTAQNYSSMHQDVHHQRLTEIDAINGFVVQMAKNHHIATPKNQLFVEQIKLLEQQYSPLISS</sequence>
<evidence type="ECO:0000256" key="1">
    <source>
        <dbReference type="ARBA" id="ARBA00004994"/>
    </source>
</evidence>
<dbReference type="Pfam" id="PF08546">
    <property type="entry name" value="ApbA_C"/>
    <property type="match status" value="1"/>
</dbReference>
<dbReference type="InterPro" id="IPR008927">
    <property type="entry name" value="6-PGluconate_DH-like_C_sf"/>
</dbReference>
<protein>
    <recommendedName>
        <fullName evidence="4 10">2-dehydropantoate 2-reductase</fullName>
        <ecNumber evidence="3 10">1.1.1.169</ecNumber>
    </recommendedName>
    <alternativeName>
        <fullName evidence="8 10">Ketopantoate reductase</fullName>
    </alternativeName>
</protein>
<dbReference type="InterPro" id="IPR036291">
    <property type="entry name" value="NAD(P)-bd_dom_sf"/>
</dbReference>
<dbReference type="InterPro" id="IPR003710">
    <property type="entry name" value="ApbA"/>
</dbReference>
<evidence type="ECO:0000313" key="13">
    <source>
        <dbReference type="EMBL" id="WOT05957.1"/>
    </source>
</evidence>
<evidence type="ECO:0000256" key="4">
    <source>
        <dbReference type="ARBA" id="ARBA00019465"/>
    </source>
</evidence>
<reference evidence="13 14" key="1">
    <citation type="submission" date="2023-10" db="EMBL/GenBank/DDBJ databases">
        <title>Complete genome sequence of Shewanella sp. DAU334.</title>
        <authorList>
            <person name="Lee Y.-S."/>
            <person name="Jeong H.-R."/>
            <person name="Hwang E.-J."/>
            <person name="Choi Y.-L."/>
            <person name="Kim G.-D."/>
        </authorList>
    </citation>
    <scope>NUCLEOTIDE SEQUENCE [LARGE SCALE GENOMIC DNA]</scope>
    <source>
        <strain evidence="13 14">DAU334</strain>
    </source>
</reference>
<gene>
    <name evidence="13" type="ORF">RGE70_03850</name>
</gene>
<evidence type="ECO:0000256" key="3">
    <source>
        <dbReference type="ARBA" id="ARBA00013014"/>
    </source>
</evidence>
<evidence type="ECO:0000259" key="12">
    <source>
        <dbReference type="Pfam" id="PF08546"/>
    </source>
</evidence>
<keyword evidence="14" id="KW-1185">Reference proteome</keyword>
<dbReference type="InterPro" id="IPR013752">
    <property type="entry name" value="KPA_reductase"/>
</dbReference>
<evidence type="ECO:0000256" key="9">
    <source>
        <dbReference type="ARBA" id="ARBA00048793"/>
    </source>
</evidence>
<dbReference type="GO" id="GO:0008677">
    <property type="term" value="F:2-dehydropantoate 2-reductase activity"/>
    <property type="evidence" value="ECO:0007669"/>
    <property type="project" value="UniProtKB-EC"/>
</dbReference>
<dbReference type="InterPro" id="IPR013328">
    <property type="entry name" value="6PGD_dom2"/>
</dbReference>
<accession>A0ABZ0K076</accession>
<dbReference type="PANTHER" id="PTHR43765">
    <property type="entry name" value="2-DEHYDROPANTOATE 2-REDUCTASE-RELATED"/>
    <property type="match status" value="1"/>
</dbReference>
<dbReference type="SUPFAM" id="SSF51735">
    <property type="entry name" value="NAD(P)-binding Rossmann-fold domains"/>
    <property type="match status" value="1"/>
</dbReference>
<dbReference type="InterPro" id="IPR050838">
    <property type="entry name" value="Ketopantoate_reductase"/>
</dbReference>
<evidence type="ECO:0000256" key="2">
    <source>
        <dbReference type="ARBA" id="ARBA00007870"/>
    </source>
</evidence>
<keyword evidence="5 10" id="KW-0566">Pantothenate biosynthesis</keyword>
<dbReference type="NCBIfam" id="TIGR00745">
    <property type="entry name" value="apbA_panE"/>
    <property type="match status" value="1"/>
</dbReference>
<dbReference type="Gene3D" id="1.10.1040.10">
    <property type="entry name" value="N-(1-d-carboxylethyl)-l-norvaline Dehydrogenase, domain 2"/>
    <property type="match status" value="1"/>
</dbReference>
<evidence type="ECO:0000256" key="5">
    <source>
        <dbReference type="ARBA" id="ARBA00022655"/>
    </source>
</evidence>
<dbReference type="EC" id="1.1.1.169" evidence="3 10"/>
<comment type="pathway">
    <text evidence="1 10">Cofactor biosynthesis; (R)-pantothenate biosynthesis; (R)-pantoate from 3-methyl-2-oxobutanoate: step 2/2.</text>
</comment>
<comment type="similarity">
    <text evidence="2 10">Belongs to the ketopantoate reductase family.</text>
</comment>
<dbReference type="Gene3D" id="3.40.50.720">
    <property type="entry name" value="NAD(P)-binding Rossmann-like Domain"/>
    <property type="match status" value="1"/>
</dbReference>
<dbReference type="SUPFAM" id="SSF48179">
    <property type="entry name" value="6-phosphogluconate dehydrogenase C-terminal domain-like"/>
    <property type="match status" value="1"/>
</dbReference>
<evidence type="ECO:0000256" key="6">
    <source>
        <dbReference type="ARBA" id="ARBA00022857"/>
    </source>
</evidence>
<evidence type="ECO:0000256" key="7">
    <source>
        <dbReference type="ARBA" id="ARBA00023002"/>
    </source>
</evidence>
<evidence type="ECO:0000313" key="14">
    <source>
        <dbReference type="Proteomes" id="UP001529491"/>
    </source>
</evidence>
<proteinExistence type="inferred from homology"/>
<dbReference type="RefSeq" id="WP_310470223.1">
    <property type="nucleotide sequence ID" value="NZ_CP136522.1"/>
</dbReference>
<feature type="domain" description="Ketopantoate reductase N-terminal" evidence="11">
    <location>
        <begin position="15"/>
        <end position="167"/>
    </location>
</feature>
<comment type="catalytic activity">
    <reaction evidence="9 10">
        <text>(R)-pantoate + NADP(+) = 2-dehydropantoate + NADPH + H(+)</text>
        <dbReference type="Rhea" id="RHEA:16233"/>
        <dbReference type="ChEBI" id="CHEBI:11561"/>
        <dbReference type="ChEBI" id="CHEBI:15378"/>
        <dbReference type="ChEBI" id="CHEBI:15980"/>
        <dbReference type="ChEBI" id="CHEBI:57783"/>
        <dbReference type="ChEBI" id="CHEBI:58349"/>
        <dbReference type="EC" id="1.1.1.169"/>
    </reaction>
</comment>
<dbReference type="EMBL" id="CP136522">
    <property type="protein sequence ID" value="WOT05957.1"/>
    <property type="molecule type" value="Genomic_DNA"/>
</dbReference>
<dbReference type="InterPro" id="IPR013332">
    <property type="entry name" value="KPR_N"/>
</dbReference>
<evidence type="ECO:0000259" key="11">
    <source>
        <dbReference type="Pfam" id="PF02558"/>
    </source>
</evidence>